<reference evidence="3" key="1">
    <citation type="journal article" date="2019" name="Int. J. Syst. Evol. Microbiol.">
        <title>The Global Catalogue of Microorganisms (GCM) 10K type strain sequencing project: providing services to taxonomists for standard genome sequencing and annotation.</title>
        <authorList>
            <consortium name="The Broad Institute Genomics Platform"/>
            <consortium name="The Broad Institute Genome Sequencing Center for Infectious Disease"/>
            <person name="Wu L."/>
            <person name="Ma J."/>
        </authorList>
    </citation>
    <scope>NUCLEOTIDE SEQUENCE [LARGE SCALE GENOMIC DNA]</scope>
    <source>
        <strain evidence="3">CCM 7043</strain>
    </source>
</reference>
<dbReference type="EMBL" id="JBHUCO010000015">
    <property type="protein sequence ID" value="MFD1518910.1"/>
    <property type="molecule type" value="Genomic_DNA"/>
</dbReference>
<organism evidence="2 3">
    <name type="scientific">Pseudonocardia yunnanensis</name>
    <dbReference type="NCBI Taxonomy" id="58107"/>
    <lineage>
        <taxon>Bacteria</taxon>
        <taxon>Bacillati</taxon>
        <taxon>Actinomycetota</taxon>
        <taxon>Actinomycetes</taxon>
        <taxon>Pseudonocardiales</taxon>
        <taxon>Pseudonocardiaceae</taxon>
        <taxon>Pseudonocardia</taxon>
    </lineage>
</organism>
<protein>
    <submittedName>
        <fullName evidence="2">Helix-turn-helix transcriptional regulator</fullName>
    </submittedName>
</protein>
<comment type="caution">
    <text evidence="2">The sequence shown here is derived from an EMBL/GenBank/DDBJ whole genome shotgun (WGS) entry which is preliminary data.</text>
</comment>
<name>A0ABW4EX89_9PSEU</name>
<dbReference type="InterPro" id="IPR009061">
    <property type="entry name" value="DNA-bd_dom_put_sf"/>
</dbReference>
<evidence type="ECO:0000313" key="3">
    <source>
        <dbReference type="Proteomes" id="UP001597114"/>
    </source>
</evidence>
<keyword evidence="3" id="KW-1185">Reference proteome</keyword>
<dbReference type="InterPro" id="IPR041657">
    <property type="entry name" value="HTH_17"/>
</dbReference>
<dbReference type="Pfam" id="PF12728">
    <property type="entry name" value="HTH_17"/>
    <property type="match status" value="1"/>
</dbReference>
<dbReference type="SUPFAM" id="SSF46955">
    <property type="entry name" value="Putative DNA-binding domain"/>
    <property type="match status" value="1"/>
</dbReference>
<proteinExistence type="predicted"/>
<feature type="domain" description="Helix-turn-helix" evidence="1">
    <location>
        <begin position="9"/>
        <end position="56"/>
    </location>
</feature>
<dbReference type="RefSeq" id="WP_344718206.1">
    <property type="nucleotide sequence ID" value="NZ_BAAAUS010000001.1"/>
</dbReference>
<sequence length="59" mass="7138">MLTKERLWSVRDVSEYLGVPVQTLYTWRSQGYGPAGKRVGRYVRYRPEDVRRWFESLQD</sequence>
<gene>
    <name evidence="2" type="ORF">ACFSJD_15545</name>
</gene>
<dbReference type="Gene3D" id="1.10.1660.10">
    <property type="match status" value="1"/>
</dbReference>
<evidence type="ECO:0000259" key="1">
    <source>
        <dbReference type="Pfam" id="PF12728"/>
    </source>
</evidence>
<evidence type="ECO:0000313" key="2">
    <source>
        <dbReference type="EMBL" id="MFD1518910.1"/>
    </source>
</evidence>
<dbReference type="Proteomes" id="UP001597114">
    <property type="component" value="Unassembled WGS sequence"/>
</dbReference>
<accession>A0ABW4EX89</accession>